<keyword evidence="8 11" id="KW-0256">Endoplasmic reticulum</keyword>
<keyword evidence="4 11" id="KW-0337">GPI-anchor biosynthesis</keyword>
<dbReference type="GO" id="GO:0005789">
    <property type="term" value="C:endoplasmic reticulum membrane"/>
    <property type="evidence" value="ECO:0000318"/>
    <property type="project" value="GO_Central"/>
</dbReference>
<evidence type="ECO:0000256" key="9">
    <source>
        <dbReference type="ARBA" id="ARBA00022989"/>
    </source>
</evidence>
<dbReference type="PANTHER" id="PTHR12468:SF2">
    <property type="entry name" value="GPI MANNOSYLTRANSFERASE 2"/>
    <property type="match status" value="1"/>
</dbReference>
<feature type="transmembrane region" description="Helical" evidence="11">
    <location>
        <begin position="189"/>
        <end position="211"/>
    </location>
</feature>
<evidence type="ECO:0000256" key="3">
    <source>
        <dbReference type="ARBA" id="ARBA00008698"/>
    </source>
</evidence>
<dbReference type="STRING" id="4081.A0A3Q7E7W3"/>
<dbReference type="GO" id="GO:0006506">
    <property type="term" value="P:GPI anchor biosynthetic process"/>
    <property type="evidence" value="ECO:0000318"/>
    <property type="project" value="GO_Central"/>
</dbReference>
<comment type="similarity">
    <text evidence="3 11">Belongs to the PIGV family.</text>
</comment>
<reference evidence="13" key="1">
    <citation type="journal article" date="2012" name="Nature">
        <title>The tomato genome sequence provides insights into fleshy fruit evolution.</title>
        <authorList>
            <consortium name="Tomato Genome Consortium"/>
        </authorList>
    </citation>
    <scope>NUCLEOTIDE SEQUENCE [LARGE SCALE GENOMIC DNA]</scope>
    <source>
        <strain evidence="13">cv. Heinz 1706</strain>
    </source>
</reference>
<dbReference type="FunCoup" id="A0A3Q7E7W3">
    <property type="interactions" value="2931"/>
</dbReference>
<evidence type="ECO:0000256" key="1">
    <source>
        <dbReference type="ARBA" id="ARBA00004477"/>
    </source>
</evidence>
<dbReference type="OMA" id="GALFIWC"/>
<protein>
    <recommendedName>
        <fullName evidence="11">GPI mannosyltransferase 2</fullName>
        <ecNumber evidence="11">2.4.1.-</ecNumber>
    </recommendedName>
</protein>
<feature type="transmembrane region" description="Helical" evidence="11">
    <location>
        <begin position="262"/>
        <end position="288"/>
    </location>
</feature>
<name>A0A3Q7E7W3_SOLLC</name>
<feature type="transmembrane region" description="Helical" evidence="11">
    <location>
        <begin position="116"/>
        <end position="136"/>
    </location>
</feature>
<dbReference type="InParanoid" id="A0A3Q7E7W3"/>
<dbReference type="Pfam" id="PF04188">
    <property type="entry name" value="Mannosyl_trans2"/>
    <property type="match status" value="1"/>
</dbReference>
<comment type="function">
    <text evidence="11">Mannosyltransferase involved in glycosylphosphatidylinositol-anchor biosynthesis.</text>
</comment>
<dbReference type="GO" id="GO:0000009">
    <property type="term" value="F:alpha-1,6-mannosyltransferase activity"/>
    <property type="evidence" value="ECO:0007669"/>
    <property type="project" value="InterPro"/>
</dbReference>
<evidence type="ECO:0000256" key="5">
    <source>
        <dbReference type="ARBA" id="ARBA00022676"/>
    </source>
</evidence>
<dbReference type="AlphaFoldDB" id="A0A3Q7E7W3"/>
<dbReference type="GO" id="GO:0004376">
    <property type="term" value="F:GPI mannosyltransferase activity"/>
    <property type="evidence" value="ECO:0007669"/>
    <property type="project" value="InterPro"/>
</dbReference>
<comment type="subcellular location">
    <subcellularLocation>
        <location evidence="1 11">Endoplasmic reticulum membrane</location>
        <topology evidence="1 11">Multi-pass membrane protein</topology>
    </subcellularLocation>
</comment>
<feature type="transmembrane region" description="Helical" evidence="11">
    <location>
        <begin position="148"/>
        <end position="169"/>
    </location>
</feature>
<sequence>MAGKSTADIHHHHTRLVLKYAFISRLVLISLIVLWRSLLSPYDTSASINPSCLSNTTSIIGLFSGSNSYSKSDSPPVLLPRLASMIEDSIVWDSVYFVRIAQCGYEYEQNYAFLPLIPICISLLSRTVFAPLIPFIGQRAVLGLSGYVLNNLAFVLASFYLYRLSAIILKDSEVALRPTILFCLNPASIFYSTIYTESMYALCSIGGLYYLMRGSNNIATLWLALTGYARSNGVLNAGYICFQTMHTSYKTAFVRKSVGGTLVVLLSGALRSLFIISPFIAFQAYGYYNMCVGGSSDEMRPWCKARLPLLYSYIQSRYWGVGFLKYFQVKQIPNFVLASPILSLALCTIIHYVKLWPEVFVSLGFRESSPNKGSVASPMPLGRNAGSKSVGFQSENRSNAGQGDSLRWRKPALREENYAVQPSEDESSENPGFKPIILVPFILHLVVMVATAFFVMHVQVSTRFLSASPPLYWFGSYVMASPRLSKRWGYIIWTYCAAYILLGSLLFSNFYPFT</sequence>
<evidence type="ECO:0000313" key="13">
    <source>
        <dbReference type="EnsemblPlants" id="Solyc01g006000.3.1"/>
    </source>
</evidence>
<keyword evidence="6 11" id="KW-0808">Transferase</keyword>
<proteinExistence type="inferred from homology"/>
<evidence type="ECO:0000256" key="11">
    <source>
        <dbReference type="RuleBase" id="RU363112"/>
    </source>
</evidence>
<comment type="pathway">
    <text evidence="2 11">Glycolipid biosynthesis; glycosylphosphatidylinositol-anchor biosynthesis.</text>
</comment>
<keyword evidence="5 11" id="KW-0328">Glycosyltransferase</keyword>
<accession>A0A3Q7E7W3</accession>
<evidence type="ECO:0000256" key="4">
    <source>
        <dbReference type="ARBA" id="ARBA00022502"/>
    </source>
</evidence>
<dbReference type="GO" id="GO:0000030">
    <property type="term" value="F:mannosyltransferase activity"/>
    <property type="evidence" value="ECO:0000318"/>
    <property type="project" value="GO_Central"/>
</dbReference>
<dbReference type="OrthoDB" id="10252502at2759"/>
<evidence type="ECO:0000256" key="8">
    <source>
        <dbReference type="ARBA" id="ARBA00022824"/>
    </source>
</evidence>
<dbReference type="GO" id="GO:0031501">
    <property type="term" value="C:mannosyltransferase complex"/>
    <property type="evidence" value="ECO:0000318"/>
    <property type="project" value="GO_Central"/>
</dbReference>
<feature type="transmembrane region" description="Helical" evidence="11">
    <location>
        <begin position="436"/>
        <end position="456"/>
    </location>
</feature>
<feature type="transmembrane region" description="Helical" evidence="11">
    <location>
        <begin position="488"/>
        <end position="511"/>
    </location>
</feature>
<dbReference type="InterPro" id="IPR007315">
    <property type="entry name" value="PIG-V/Gpi18"/>
</dbReference>
<dbReference type="UniPathway" id="UPA00196"/>
<evidence type="ECO:0000256" key="6">
    <source>
        <dbReference type="ARBA" id="ARBA00022679"/>
    </source>
</evidence>
<evidence type="ECO:0000256" key="12">
    <source>
        <dbReference type="SAM" id="MobiDB-lite"/>
    </source>
</evidence>
<evidence type="ECO:0000256" key="7">
    <source>
        <dbReference type="ARBA" id="ARBA00022692"/>
    </source>
</evidence>
<dbReference type="Proteomes" id="UP000004994">
    <property type="component" value="Chromosome 1"/>
</dbReference>
<keyword evidence="9 11" id="KW-1133">Transmembrane helix</keyword>
<feature type="compositionally biased region" description="Polar residues" evidence="12">
    <location>
        <begin position="386"/>
        <end position="402"/>
    </location>
</feature>
<dbReference type="GeneID" id="101254228"/>
<dbReference type="Gramene" id="Solyc01g006000.3.1">
    <property type="protein sequence ID" value="Solyc01g006000.3.1"/>
    <property type="gene ID" value="Solyc01g006000.3"/>
</dbReference>
<dbReference type="PANTHER" id="PTHR12468">
    <property type="entry name" value="GPI MANNOSYLTRANSFERASE 2"/>
    <property type="match status" value="1"/>
</dbReference>
<keyword evidence="10 11" id="KW-0472">Membrane</keyword>
<evidence type="ECO:0000256" key="2">
    <source>
        <dbReference type="ARBA" id="ARBA00004687"/>
    </source>
</evidence>
<feature type="region of interest" description="Disordered" evidence="12">
    <location>
        <begin position="369"/>
        <end position="404"/>
    </location>
</feature>
<feature type="transmembrane region" description="Helical" evidence="11">
    <location>
        <begin position="20"/>
        <end position="38"/>
    </location>
</feature>
<feature type="transmembrane region" description="Helical" evidence="11">
    <location>
        <begin position="334"/>
        <end position="353"/>
    </location>
</feature>
<keyword evidence="7 11" id="KW-0812">Transmembrane</keyword>
<dbReference type="RefSeq" id="XP_004228645.1">
    <property type="nucleotide sequence ID" value="XM_004228597.5"/>
</dbReference>
<organism evidence="13">
    <name type="scientific">Solanum lycopersicum</name>
    <name type="common">Tomato</name>
    <name type="synonym">Lycopersicon esculentum</name>
    <dbReference type="NCBI Taxonomy" id="4081"/>
    <lineage>
        <taxon>Eukaryota</taxon>
        <taxon>Viridiplantae</taxon>
        <taxon>Streptophyta</taxon>
        <taxon>Embryophyta</taxon>
        <taxon>Tracheophyta</taxon>
        <taxon>Spermatophyta</taxon>
        <taxon>Magnoliopsida</taxon>
        <taxon>eudicotyledons</taxon>
        <taxon>Gunneridae</taxon>
        <taxon>Pentapetalae</taxon>
        <taxon>asterids</taxon>
        <taxon>lamiids</taxon>
        <taxon>Solanales</taxon>
        <taxon>Solanaceae</taxon>
        <taxon>Solanoideae</taxon>
        <taxon>Solaneae</taxon>
        <taxon>Solanum</taxon>
        <taxon>Solanum subgen. Lycopersicon</taxon>
    </lineage>
</organism>
<evidence type="ECO:0000313" key="14">
    <source>
        <dbReference type="Proteomes" id="UP000004994"/>
    </source>
</evidence>
<reference evidence="13" key="2">
    <citation type="submission" date="2019-01" db="UniProtKB">
        <authorList>
            <consortium name="EnsemblPlants"/>
        </authorList>
    </citation>
    <scope>IDENTIFICATION</scope>
    <source>
        <strain evidence="13">cv. Heinz 1706</strain>
    </source>
</reference>
<dbReference type="KEGG" id="sly:101254228"/>
<dbReference type="PaxDb" id="4081-Solyc01g006000.2.1"/>
<evidence type="ECO:0000256" key="10">
    <source>
        <dbReference type="ARBA" id="ARBA00023136"/>
    </source>
</evidence>
<dbReference type="EnsemblPlants" id="Solyc01g006000.3.1">
    <property type="protein sequence ID" value="Solyc01g006000.3.1"/>
    <property type="gene ID" value="Solyc01g006000.3"/>
</dbReference>
<keyword evidence="14" id="KW-1185">Reference proteome</keyword>
<gene>
    <name evidence="13" type="primary">LOC101254228</name>
</gene>
<dbReference type="EC" id="2.4.1.-" evidence="11"/>